<protein>
    <submittedName>
        <fullName evidence="1">Uncharacterized protein</fullName>
    </submittedName>
</protein>
<dbReference type="EMBL" id="NSFD01000005">
    <property type="protein sequence ID" value="PBA27911.1"/>
    <property type="molecule type" value="Genomic_DNA"/>
</dbReference>
<organism evidence="1 2">
    <name type="scientific">Mycobacterium avium</name>
    <dbReference type="NCBI Taxonomy" id="1764"/>
    <lineage>
        <taxon>Bacteria</taxon>
        <taxon>Bacillati</taxon>
        <taxon>Actinomycetota</taxon>
        <taxon>Actinomycetes</taxon>
        <taxon>Mycobacteriales</taxon>
        <taxon>Mycobacteriaceae</taxon>
        <taxon>Mycobacterium</taxon>
        <taxon>Mycobacterium avium complex (MAC)</taxon>
    </lineage>
</organism>
<evidence type="ECO:0000313" key="1">
    <source>
        <dbReference type="EMBL" id="PBA27911.1"/>
    </source>
</evidence>
<evidence type="ECO:0000313" key="2">
    <source>
        <dbReference type="Proteomes" id="UP000217768"/>
    </source>
</evidence>
<accession>A0A2A2ZNA0</accession>
<name>A0A2A2ZNA0_MYCAV</name>
<proteinExistence type="predicted"/>
<sequence>MLWAIAVVSLIAAIVVVAVAVWPAPRAGLTPTPAPSAEQLHAQQVVTAWVQAADSGDTATVRQLTCANPTGTIARDLPTILDPTGYRVEARDHIDGFFRYAKTRNGAQIDVMYRQIGLTPAGRQHAAVGANNFFGDTYVLVNEDGELKVCGAIS</sequence>
<gene>
    <name evidence="1" type="ORF">CKJ66_04730</name>
</gene>
<dbReference type="AlphaFoldDB" id="A0A2A2ZNA0"/>
<reference evidence="1 2" key="1">
    <citation type="submission" date="2017-08" db="EMBL/GenBank/DDBJ databases">
        <title>Phylogenetic analysis of Mycobacterium avium complex whole genomes.</title>
        <authorList>
            <person name="Caverly L.J."/>
            <person name="Spilker T."/>
            <person name="Lipuma J."/>
        </authorList>
    </citation>
    <scope>NUCLEOTIDE SEQUENCE [LARGE SCALE GENOMIC DNA]</scope>
    <source>
        <strain evidence="1 2">FLAC0165</strain>
    </source>
</reference>
<dbReference type="Proteomes" id="UP000217768">
    <property type="component" value="Unassembled WGS sequence"/>
</dbReference>
<comment type="caution">
    <text evidence="1">The sequence shown here is derived from an EMBL/GenBank/DDBJ whole genome shotgun (WGS) entry which is preliminary data.</text>
</comment>